<dbReference type="GO" id="GO:0004128">
    <property type="term" value="F:cytochrome-b5 reductase activity, acting on NAD(P)H"/>
    <property type="evidence" value="ECO:0007669"/>
    <property type="project" value="TreeGrafter"/>
</dbReference>
<dbReference type="SUPFAM" id="SSF49764">
    <property type="entry name" value="HSP20-like chaperones"/>
    <property type="match status" value="1"/>
</dbReference>
<dbReference type="FunFam" id="3.40.50.80:FF:000021">
    <property type="entry name" value="Cytochrome b5 reductase 4"/>
    <property type="match status" value="1"/>
</dbReference>
<dbReference type="CDD" id="cd06183">
    <property type="entry name" value="cyt_b5_reduct_like"/>
    <property type="match status" value="1"/>
</dbReference>
<feature type="compositionally biased region" description="Low complexity" evidence="8">
    <location>
        <begin position="41"/>
        <end position="59"/>
    </location>
</feature>
<dbReference type="SUPFAM" id="SSF55856">
    <property type="entry name" value="Cytochrome b5-like heme/steroid binding domain"/>
    <property type="match status" value="1"/>
</dbReference>
<keyword evidence="5" id="KW-0256">Endoplasmic reticulum</keyword>
<evidence type="ECO:0000256" key="3">
    <source>
        <dbReference type="ARBA" id="ARBA00022617"/>
    </source>
</evidence>
<dbReference type="InterPro" id="IPR001433">
    <property type="entry name" value="OxRdtase_FAD/NAD-bd"/>
</dbReference>
<evidence type="ECO:0000313" key="11">
    <source>
        <dbReference type="RefSeq" id="XP_016978253.1"/>
    </source>
</evidence>
<keyword evidence="6" id="KW-0560">Oxidoreductase</keyword>
<evidence type="ECO:0000259" key="10">
    <source>
        <dbReference type="PROSITE" id="PS51384"/>
    </source>
</evidence>
<dbReference type="Gene3D" id="3.40.50.80">
    <property type="entry name" value="Nucleotide-binding domain of ferredoxin-NADP reductase (FNR) module"/>
    <property type="match status" value="1"/>
</dbReference>
<feature type="domain" description="FAD-binding FR-type" evidence="10">
    <location>
        <begin position="295"/>
        <end position="403"/>
    </location>
</feature>
<dbReference type="PRINTS" id="PR00406">
    <property type="entry name" value="CYTB5RDTASE"/>
</dbReference>
<dbReference type="SUPFAM" id="SSF63380">
    <property type="entry name" value="Riboflavin synthase domain-like"/>
    <property type="match status" value="1"/>
</dbReference>
<dbReference type="Pfam" id="PF00173">
    <property type="entry name" value="Cyt-b5"/>
    <property type="match status" value="1"/>
</dbReference>
<accession>A0A6P4ET44</accession>
<dbReference type="InterPro" id="IPR039261">
    <property type="entry name" value="FNR_nucleotide-bd"/>
</dbReference>
<feature type="region of interest" description="Disordered" evidence="8">
    <location>
        <begin position="1"/>
        <end position="61"/>
    </location>
</feature>
<dbReference type="InterPro" id="IPR037908">
    <property type="entry name" value="p23_NCB5OR"/>
</dbReference>
<evidence type="ECO:0000256" key="1">
    <source>
        <dbReference type="ARBA" id="ARBA00004240"/>
    </source>
</evidence>
<dbReference type="PROSITE" id="PS00191">
    <property type="entry name" value="CYTOCHROME_B5_1"/>
    <property type="match status" value="1"/>
</dbReference>
<dbReference type="PROSITE" id="PS51384">
    <property type="entry name" value="FAD_FR"/>
    <property type="match status" value="1"/>
</dbReference>
<comment type="similarity">
    <text evidence="2">Belongs to the flavoprotein pyridine nucleotide cytochrome reductase family.</text>
</comment>
<dbReference type="AlphaFoldDB" id="A0A6P4ET44"/>
<dbReference type="SMART" id="SM01117">
    <property type="entry name" value="Cyt-b5"/>
    <property type="match status" value="1"/>
</dbReference>
<dbReference type="OrthoDB" id="432299at2759"/>
<keyword evidence="7" id="KW-0408">Iron</keyword>
<dbReference type="SUPFAM" id="SSF52343">
    <property type="entry name" value="Ferredoxin reductase-like, C-terminal NADP-linked domain"/>
    <property type="match status" value="1"/>
</dbReference>
<dbReference type="OMA" id="ERFSCTN"/>
<dbReference type="InterPro" id="IPR008333">
    <property type="entry name" value="Cbr1-like_FAD-bd_dom"/>
</dbReference>
<dbReference type="PANTHER" id="PTHR46237:SF1">
    <property type="entry name" value="CYTOCHROME B5 REDUCTASE 4"/>
    <property type="match status" value="1"/>
</dbReference>
<evidence type="ECO:0000256" key="2">
    <source>
        <dbReference type="ARBA" id="ARBA00006105"/>
    </source>
</evidence>
<gene>
    <name evidence="11" type="primary">LOC108043945</name>
</gene>
<dbReference type="RefSeq" id="XP_016978253.2">
    <property type="nucleotide sequence ID" value="XM_017122764.2"/>
</dbReference>
<dbReference type="InterPro" id="IPR018506">
    <property type="entry name" value="Cyt_B5_heme-BS"/>
</dbReference>
<dbReference type="Pfam" id="PF00970">
    <property type="entry name" value="FAD_binding_6"/>
    <property type="match status" value="1"/>
</dbReference>
<dbReference type="GO" id="GO:0005783">
    <property type="term" value="C:endoplasmic reticulum"/>
    <property type="evidence" value="ECO:0007669"/>
    <property type="project" value="UniProtKB-SubCell"/>
</dbReference>
<feature type="domain" description="Cytochrome b5 heme-binding" evidence="9">
    <location>
        <begin position="92"/>
        <end position="168"/>
    </location>
</feature>
<evidence type="ECO:0000256" key="6">
    <source>
        <dbReference type="ARBA" id="ARBA00023002"/>
    </source>
</evidence>
<evidence type="ECO:0000256" key="5">
    <source>
        <dbReference type="ARBA" id="ARBA00022824"/>
    </source>
</evidence>
<protein>
    <submittedName>
        <fullName evidence="11">Cytochrome b5 reductase 4</fullName>
    </submittedName>
</protein>
<dbReference type="InterPro" id="IPR036400">
    <property type="entry name" value="Cyt_B5-like_heme/steroid_sf"/>
</dbReference>
<organism evidence="11">
    <name type="scientific">Drosophila rhopaloa</name>
    <name type="common">Fruit fly</name>
    <dbReference type="NCBI Taxonomy" id="1041015"/>
    <lineage>
        <taxon>Eukaryota</taxon>
        <taxon>Metazoa</taxon>
        <taxon>Ecdysozoa</taxon>
        <taxon>Arthropoda</taxon>
        <taxon>Hexapoda</taxon>
        <taxon>Insecta</taxon>
        <taxon>Pterygota</taxon>
        <taxon>Neoptera</taxon>
        <taxon>Endopterygota</taxon>
        <taxon>Diptera</taxon>
        <taxon>Brachycera</taxon>
        <taxon>Muscomorpha</taxon>
        <taxon>Ephydroidea</taxon>
        <taxon>Drosophilidae</taxon>
        <taxon>Drosophila</taxon>
        <taxon>Sophophora</taxon>
    </lineage>
</organism>
<name>A0A6P4ET44_DRORH</name>
<dbReference type="Pfam" id="PF00175">
    <property type="entry name" value="NAD_binding_1"/>
    <property type="match status" value="1"/>
</dbReference>
<comment type="subcellular location">
    <subcellularLocation>
        <location evidence="1">Endoplasmic reticulum</location>
    </subcellularLocation>
</comment>
<dbReference type="GO" id="GO:0006801">
    <property type="term" value="P:superoxide metabolic process"/>
    <property type="evidence" value="ECO:0007669"/>
    <property type="project" value="TreeGrafter"/>
</dbReference>
<dbReference type="Gene3D" id="3.10.120.10">
    <property type="entry name" value="Cytochrome b5-like heme/steroid binding domain"/>
    <property type="match status" value="1"/>
</dbReference>
<reference evidence="11" key="1">
    <citation type="submission" date="2025-08" db="UniProtKB">
        <authorList>
            <consortium name="RefSeq"/>
        </authorList>
    </citation>
    <scope>IDENTIFICATION</scope>
</reference>
<evidence type="ECO:0000259" key="9">
    <source>
        <dbReference type="PROSITE" id="PS50255"/>
    </source>
</evidence>
<dbReference type="GO" id="GO:0020037">
    <property type="term" value="F:heme binding"/>
    <property type="evidence" value="ECO:0007669"/>
    <property type="project" value="InterPro"/>
</dbReference>
<dbReference type="GO" id="GO:0046872">
    <property type="term" value="F:metal ion binding"/>
    <property type="evidence" value="ECO:0007669"/>
    <property type="project" value="UniProtKB-KW"/>
</dbReference>
<dbReference type="InterPro" id="IPR051872">
    <property type="entry name" value="Cytochrome_b5/Flavoprotein_Rdt"/>
</dbReference>
<dbReference type="GeneID" id="108043945"/>
<evidence type="ECO:0000256" key="8">
    <source>
        <dbReference type="SAM" id="MobiDB-lite"/>
    </source>
</evidence>
<dbReference type="CDD" id="cd06490">
    <property type="entry name" value="p23_NCB5OR"/>
    <property type="match status" value="1"/>
</dbReference>
<dbReference type="PROSITE" id="PS50255">
    <property type="entry name" value="CYTOCHROME_B5_2"/>
    <property type="match status" value="1"/>
</dbReference>
<dbReference type="InterPro" id="IPR017938">
    <property type="entry name" value="Riboflavin_synthase-like_b-brl"/>
</dbReference>
<dbReference type="RefSeq" id="XP_016978253.1">
    <property type="nucleotide sequence ID" value="XM_017122764.1"/>
</dbReference>
<dbReference type="Gene3D" id="2.40.30.10">
    <property type="entry name" value="Translation factors"/>
    <property type="match status" value="1"/>
</dbReference>
<keyword evidence="3" id="KW-0349">Heme</keyword>
<dbReference type="InterPro" id="IPR017927">
    <property type="entry name" value="FAD-bd_FR_type"/>
</dbReference>
<keyword evidence="4" id="KW-0479">Metal-binding</keyword>
<evidence type="ECO:0000256" key="4">
    <source>
        <dbReference type="ARBA" id="ARBA00022723"/>
    </source>
</evidence>
<proteinExistence type="inferred from homology"/>
<dbReference type="FunFam" id="3.10.120.10:FF:000001">
    <property type="entry name" value="Cytochrome b5 reductase 4"/>
    <property type="match status" value="1"/>
</dbReference>
<dbReference type="InterPro" id="IPR008978">
    <property type="entry name" value="HSP20-like_chaperone"/>
</dbReference>
<evidence type="ECO:0000256" key="7">
    <source>
        <dbReference type="ARBA" id="ARBA00023004"/>
    </source>
</evidence>
<sequence length="536" mass="59833">MSEPSLKPPTSDQLMRPPQLVAPAGSGGGLQLPVTAPQKLNSSSNGTSSSSASGSATGNPRNKCALKPGYSLMSWVRLCNSGADLSGTRGRVVPVSRNELALHNKVDDAWMAIRGRVFNVSRYMDFHPGGVDELMRGVGRDATKLFDEVHAWVNYPQLLGKCYVGPLKESEPKPSKESPQITNVILKPPELVPRFDWIQQRSELTLIFYTRSSANPGLLIRRKDPQQLGVRVLVQHNWHSFDFQLTDKVQWPPKVAKIGAETGKIEVILEKEEAAPWTTYGSHVSYKLDSASMQEETFDCEVTHRKDFNHDSFELSLQCVANEVLMLLPVGYHVDIKVPLDGDVIQRSYTPVDQSYVHIDKNSECLNFLIKRYSNGPVSSHLHDLKVGSRIQLSPPRGAFQLSELTAHRNILLLAAGSGITPILSIIQPILKRNTNRIEGLQLLYFNKTSEDIWLKEKLEEIHSMDERFSCTNLLSQAEDNPQRISIEILTPLFQKKQPERCTYVAICGPSGFNTAAVDILTQLDVKPNQIYVFRG</sequence>
<dbReference type="InterPro" id="IPR001199">
    <property type="entry name" value="Cyt_B5-like_heme/steroid-bd"/>
</dbReference>
<dbReference type="PANTHER" id="PTHR46237">
    <property type="entry name" value="CYTOCHROME B5 REDUCTASE 4 FAMILY MEMBER"/>
    <property type="match status" value="1"/>
</dbReference>